<dbReference type="Proteomes" id="UP000306402">
    <property type="component" value="Unassembled WGS sequence"/>
</dbReference>
<organism evidence="3 4">
    <name type="scientific">Dyadobacter luticola</name>
    <dbReference type="NCBI Taxonomy" id="1979387"/>
    <lineage>
        <taxon>Bacteria</taxon>
        <taxon>Pseudomonadati</taxon>
        <taxon>Bacteroidota</taxon>
        <taxon>Cytophagia</taxon>
        <taxon>Cytophagales</taxon>
        <taxon>Spirosomataceae</taxon>
        <taxon>Dyadobacter</taxon>
    </lineage>
</organism>
<keyword evidence="2" id="KW-0472">Membrane</keyword>
<feature type="transmembrane region" description="Helical" evidence="2">
    <location>
        <begin position="6"/>
        <end position="27"/>
    </location>
</feature>
<feature type="coiled-coil region" evidence="1">
    <location>
        <begin position="217"/>
        <end position="244"/>
    </location>
</feature>
<comment type="caution">
    <text evidence="3">The sequence shown here is derived from an EMBL/GenBank/DDBJ whole genome shotgun (WGS) entry which is preliminary data.</text>
</comment>
<evidence type="ECO:0000313" key="4">
    <source>
        <dbReference type="Proteomes" id="UP000306402"/>
    </source>
</evidence>
<keyword evidence="2" id="KW-1133">Transmembrane helix</keyword>
<dbReference type="RefSeq" id="WP_138365732.1">
    <property type="nucleotide sequence ID" value="NZ_VCEJ01000004.1"/>
</dbReference>
<dbReference type="AlphaFoldDB" id="A0A5R9KVQ2"/>
<keyword evidence="2" id="KW-0812">Transmembrane</keyword>
<keyword evidence="1" id="KW-0175">Coiled coil</keyword>
<accession>A0A5R9KVQ2</accession>
<dbReference type="EMBL" id="VCEJ01000004">
    <property type="protein sequence ID" value="TLV00352.1"/>
    <property type="molecule type" value="Genomic_DNA"/>
</dbReference>
<sequence length="278" mass="32092">MNYISELLTVGELIIVILVSASLYILLQKRSTKKKRKKYDPSKYDYYDDEKGEVSVRRTVKEEMLAKENARLYELLMGNLNIYAKHQGVFNLDNRQIAVQTIYISYDKLNMEGLSRFLLAYDYIFKSVYQLAVEHQARLPIAFDEYPEDAILEILSAHTGNSIIIKVKTGWMPEIALQNGNFEVSLPKGAIVLIFVGILIKGAITWGLENYKSIQEIEANSLENEKLRIELNELRAKYEKELAMGRAEHIKDTLSEIKLFEKSKDIRSVQFFPPLPMK</sequence>
<proteinExistence type="predicted"/>
<evidence type="ECO:0000313" key="3">
    <source>
        <dbReference type="EMBL" id="TLV00352.1"/>
    </source>
</evidence>
<protein>
    <submittedName>
        <fullName evidence="3">Uncharacterized protein</fullName>
    </submittedName>
</protein>
<keyword evidence="4" id="KW-1185">Reference proteome</keyword>
<gene>
    <name evidence="3" type="ORF">FEN17_12715</name>
</gene>
<evidence type="ECO:0000256" key="1">
    <source>
        <dbReference type="SAM" id="Coils"/>
    </source>
</evidence>
<reference evidence="3 4" key="1">
    <citation type="submission" date="2019-05" db="EMBL/GenBank/DDBJ databases">
        <authorList>
            <person name="Qu J.-H."/>
        </authorList>
    </citation>
    <scope>NUCLEOTIDE SEQUENCE [LARGE SCALE GENOMIC DNA]</scope>
    <source>
        <strain evidence="3 4">T17</strain>
    </source>
</reference>
<evidence type="ECO:0000256" key="2">
    <source>
        <dbReference type="SAM" id="Phobius"/>
    </source>
</evidence>
<name>A0A5R9KVQ2_9BACT</name>